<dbReference type="GO" id="GO:0051301">
    <property type="term" value="P:cell division"/>
    <property type="evidence" value="ECO:0007669"/>
    <property type="project" value="UniProtKB-KW"/>
</dbReference>
<reference evidence="6" key="1">
    <citation type="submission" date="2015-04" db="UniProtKB">
        <authorList>
            <consortium name="EnsemblPlants"/>
        </authorList>
    </citation>
    <scope>IDENTIFICATION</scope>
    <source>
        <strain evidence="6">SL10</strain>
    </source>
</reference>
<feature type="region of interest" description="Disordered" evidence="4">
    <location>
        <begin position="1"/>
        <end position="44"/>
    </location>
</feature>
<dbReference type="FunFam" id="1.10.472.10:FF:000190">
    <property type="entry name" value="Cyclin-D5-1"/>
    <property type="match status" value="1"/>
</dbReference>
<dbReference type="InterPro" id="IPR013763">
    <property type="entry name" value="Cyclin-like_dom"/>
</dbReference>
<dbReference type="PANTHER" id="PTHR10177">
    <property type="entry name" value="CYCLINS"/>
    <property type="match status" value="1"/>
</dbReference>
<evidence type="ECO:0000313" key="6">
    <source>
        <dbReference type="EnsemblPlants" id="ONIVA03G07860.2"/>
    </source>
</evidence>
<dbReference type="Gene3D" id="1.10.472.10">
    <property type="entry name" value="Cyclin-like"/>
    <property type="match status" value="2"/>
</dbReference>
<dbReference type="CDD" id="cd20544">
    <property type="entry name" value="CYCLIN_AtCycD-like_rpt2"/>
    <property type="match status" value="1"/>
</dbReference>
<dbReference type="InterPro" id="IPR006671">
    <property type="entry name" value="Cyclin_N"/>
</dbReference>
<feature type="region of interest" description="Disordered" evidence="4">
    <location>
        <begin position="338"/>
        <end position="371"/>
    </location>
</feature>
<dbReference type="SUPFAM" id="SSF47954">
    <property type="entry name" value="Cyclin-like"/>
    <property type="match status" value="1"/>
</dbReference>
<comment type="similarity">
    <text evidence="3">Belongs to the cyclin family.</text>
</comment>
<evidence type="ECO:0000313" key="7">
    <source>
        <dbReference type="Proteomes" id="UP000006591"/>
    </source>
</evidence>
<dbReference type="STRING" id="4536.A0A0E0GIH1"/>
<keyword evidence="7" id="KW-1185">Reference proteome</keyword>
<evidence type="ECO:0000256" key="1">
    <source>
        <dbReference type="ARBA" id="ARBA00022618"/>
    </source>
</evidence>
<evidence type="ECO:0000259" key="5">
    <source>
        <dbReference type="SMART" id="SM00385"/>
    </source>
</evidence>
<dbReference type="AlphaFoldDB" id="A0A0E0GIH1"/>
<keyword evidence="3" id="KW-0195">Cyclin</keyword>
<sequence>MGDASASTSAPATPTSTLICREDGNDLFSADPADDDGGGGSGGDWELSIADDDHVLLMDRDDEYLALMLSKERCAGGGGGGERGDEEEEEMVEEWMKNARAWCVGWIVKTNAGFRFSLKTAYVAVSYLDRFLARRCVDRDKEWALQLLSVACLSLAAKVEERRPPRLPEFKLDMYDCASLMRMELLVLTTLKWQMITETPFSYLNCFTAKFRHDERKAIVLRAIECIFASIKGRSFPPSAFISPNRIARISFHFRNLAVISSVGYQPSTIALAAILIARNKETAPNLDELKSVVGSLWQQLDTGHVYSCYNKMMIQEDRSMQSTTEVASSGVSVAHIGGSEDSAMGGANNATTLEATPDKKRKRLHSPQRQ</sequence>
<feature type="compositionally biased region" description="Low complexity" evidence="4">
    <location>
        <begin position="1"/>
        <end position="17"/>
    </location>
</feature>
<protein>
    <recommendedName>
        <fullName evidence="5">Cyclin-like domain-containing protein</fullName>
    </recommendedName>
</protein>
<dbReference type="Pfam" id="PF00134">
    <property type="entry name" value="Cyclin_N"/>
    <property type="match status" value="1"/>
</dbReference>
<organism evidence="6">
    <name type="scientific">Oryza nivara</name>
    <name type="common">Indian wild rice</name>
    <name type="synonym">Oryza sativa f. spontanea</name>
    <dbReference type="NCBI Taxonomy" id="4536"/>
    <lineage>
        <taxon>Eukaryota</taxon>
        <taxon>Viridiplantae</taxon>
        <taxon>Streptophyta</taxon>
        <taxon>Embryophyta</taxon>
        <taxon>Tracheophyta</taxon>
        <taxon>Spermatophyta</taxon>
        <taxon>Magnoliopsida</taxon>
        <taxon>Liliopsida</taxon>
        <taxon>Poales</taxon>
        <taxon>Poaceae</taxon>
        <taxon>BOP clade</taxon>
        <taxon>Oryzoideae</taxon>
        <taxon>Oryzeae</taxon>
        <taxon>Oryzinae</taxon>
        <taxon>Oryza</taxon>
    </lineage>
</organism>
<reference evidence="6" key="2">
    <citation type="submission" date="2018-04" db="EMBL/GenBank/DDBJ databases">
        <title>OnivRS2 (Oryza nivara Reference Sequence Version 2).</title>
        <authorList>
            <person name="Zhang J."/>
            <person name="Kudrna D."/>
            <person name="Lee S."/>
            <person name="Talag J."/>
            <person name="Rajasekar S."/>
            <person name="Welchert J."/>
            <person name="Hsing Y.-I."/>
            <person name="Wing R.A."/>
        </authorList>
    </citation>
    <scope>NUCLEOTIDE SEQUENCE [LARGE SCALE GENOMIC DNA]</scope>
    <source>
        <strain evidence="6">SL10</strain>
    </source>
</reference>
<evidence type="ECO:0000256" key="4">
    <source>
        <dbReference type="SAM" id="MobiDB-lite"/>
    </source>
</evidence>
<dbReference type="SMART" id="SM00385">
    <property type="entry name" value="CYCLIN"/>
    <property type="match status" value="1"/>
</dbReference>
<dbReference type="eggNOG" id="KOG0656">
    <property type="taxonomic scope" value="Eukaryota"/>
</dbReference>
<dbReference type="InterPro" id="IPR036915">
    <property type="entry name" value="Cyclin-like_sf"/>
</dbReference>
<accession>A0A0E0GIH1</accession>
<dbReference type="EnsemblPlants" id="ONIVA03G07860.2">
    <property type="protein sequence ID" value="ONIVA03G07860.2"/>
    <property type="gene ID" value="ONIVA03G07860"/>
</dbReference>
<name>A0A0E0GIH1_ORYNI</name>
<proteinExistence type="inferred from homology"/>
<feature type="domain" description="Cyclin-like" evidence="5">
    <location>
        <begin position="105"/>
        <end position="189"/>
    </location>
</feature>
<dbReference type="Gramene" id="ONIVA03G07860.2">
    <property type="protein sequence ID" value="ONIVA03G07860.2"/>
    <property type="gene ID" value="ONIVA03G07860"/>
</dbReference>
<dbReference type="Proteomes" id="UP000006591">
    <property type="component" value="Chromosome 3"/>
</dbReference>
<evidence type="ECO:0000256" key="3">
    <source>
        <dbReference type="RuleBase" id="RU000383"/>
    </source>
</evidence>
<evidence type="ECO:0000256" key="2">
    <source>
        <dbReference type="ARBA" id="ARBA00023306"/>
    </source>
</evidence>
<keyword evidence="2" id="KW-0131">Cell cycle</keyword>
<dbReference type="OMA" id="CVGWIVK"/>
<feature type="compositionally biased region" description="Basic residues" evidence="4">
    <location>
        <begin position="360"/>
        <end position="371"/>
    </location>
</feature>
<keyword evidence="1" id="KW-0132">Cell division</keyword>
<dbReference type="InterPro" id="IPR039361">
    <property type="entry name" value="Cyclin"/>
</dbReference>